<evidence type="ECO:0000313" key="3">
    <source>
        <dbReference type="Proteomes" id="UP001056436"/>
    </source>
</evidence>
<comment type="caution">
    <text evidence="2">The sequence shown here is derived from an EMBL/GenBank/DDBJ whole genome shotgun (WGS) entry which is preliminary data.</text>
</comment>
<proteinExistence type="predicted"/>
<accession>A0A9Q0AZD1</accession>
<name>A0A9Q0AZD1_9PEZI</name>
<feature type="region of interest" description="Disordered" evidence="1">
    <location>
        <begin position="1"/>
        <end position="22"/>
    </location>
</feature>
<evidence type="ECO:0000313" key="2">
    <source>
        <dbReference type="EMBL" id="KAI3534317.1"/>
    </source>
</evidence>
<sequence length="100" mass="11036">MLCFSSSRPEKQAPARNEKREKRIRACQTSIDTHPFHAPKGKTAIGDEIITALYTAPPHREGAPLSLRKVRGQPEFFTLGCRGYQSSTRVGSVAPLGNQE</sequence>
<organism evidence="2 3">
    <name type="scientific">Colletotrichum abscissum</name>
    <dbReference type="NCBI Taxonomy" id="1671311"/>
    <lineage>
        <taxon>Eukaryota</taxon>
        <taxon>Fungi</taxon>
        <taxon>Dikarya</taxon>
        <taxon>Ascomycota</taxon>
        <taxon>Pezizomycotina</taxon>
        <taxon>Sordariomycetes</taxon>
        <taxon>Hypocreomycetidae</taxon>
        <taxon>Glomerellales</taxon>
        <taxon>Glomerellaceae</taxon>
        <taxon>Colletotrichum</taxon>
        <taxon>Colletotrichum acutatum species complex</taxon>
    </lineage>
</organism>
<keyword evidence="3" id="KW-1185">Reference proteome</keyword>
<reference evidence="2" key="1">
    <citation type="submission" date="2019-01" db="EMBL/GenBank/DDBJ databases">
        <title>Colletotrichum abscissum LGMF1257.</title>
        <authorList>
            <person name="Baroncelli R."/>
        </authorList>
    </citation>
    <scope>NUCLEOTIDE SEQUENCE</scope>
    <source>
        <strain evidence="2">Ca142</strain>
    </source>
</reference>
<dbReference type="EMBL" id="SDAQ01000146">
    <property type="protein sequence ID" value="KAI3534317.1"/>
    <property type="molecule type" value="Genomic_DNA"/>
</dbReference>
<protein>
    <submittedName>
        <fullName evidence="2">Uncharacterized protein</fullName>
    </submittedName>
</protein>
<dbReference type="Proteomes" id="UP001056436">
    <property type="component" value="Unassembled WGS sequence"/>
</dbReference>
<evidence type="ECO:0000256" key="1">
    <source>
        <dbReference type="SAM" id="MobiDB-lite"/>
    </source>
</evidence>
<gene>
    <name evidence="2" type="ORF">CABS02_13273</name>
</gene>
<feature type="compositionally biased region" description="Basic and acidic residues" evidence="1">
    <location>
        <begin position="8"/>
        <end position="21"/>
    </location>
</feature>
<dbReference type="AlphaFoldDB" id="A0A9Q0AZD1"/>
<dbReference type="OrthoDB" id="4848738at2759"/>